<evidence type="ECO:0000259" key="1">
    <source>
        <dbReference type="Pfam" id="PF01526"/>
    </source>
</evidence>
<proteinExistence type="predicted"/>
<protein>
    <recommendedName>
        <fullName evidence="1">Tn3 transposase DDE domain-containing protein</fullName>
    </recommendedName>
</protein>
<dbReference type="InterPro" id="IPR002513">
    <property type="entry name" value="Tn3_Tnp_DDE_dom"/>
</dbReference>
<dbReference type="Proteomes" id="UP000238916">
    <property type="component" value="Unassembled WGS sequence"/>
</dbReference>
<sequence length="54" mass="6570">MWNTVYLAKAAEFRKDKGDFKEELLNHISPLGWEHYKNILTECDFYVRRTSIYE</sequence>
<gene>
    <name evidence="2" type="ORF">SBF1_7920008</name>
</gene>
<dbReference type="GO" id="GO:0004803">
    <property type="term" value="F:transposase activity"/>
    <property type="evidence" value="ECO:0007669"/>
    <property type="project" value="InterPro"/>
</dbReference>
<feature type="domain" description="Tn3 transposase DDE" evidence="1">
    <location>
        <begin position="1"/>
        <end position="36"/>
    </location>
</feature>
<dbReference type="AlphaFoldDB" id="A0A2U3LS54"/>
<accession>A0A2U3LS54</accession>
<reference evidence="3" key="1">
    <citation type="submission" date="2018-02" db="EMBL/GenBank/DDBJ databases">
        <authorList>
            <person name="Hausmann B."/>
        </authorList>
    </citation>
    <scope>NUCLEOTIDE SEQUENCE [LARGE SCALE GENOMIC DNA]</scope>
    <source>
        <strain evidence="3">Peat soil MAG SbF1</strain>
    </source>
</reference>
<evidence type="ECO:0000313" key="2">
    <source>
        <dbReference type="EMBL" id="SPF54740.1"/>
    </source>
</evidence>
<dbReference type="GO" id="GO:0006313">
    <property type="term" value="P:DNA transposition"/>
    <property type="evidence" value="ECO:0007669"/>
    <property type="project" value="InterPro"/>
</dbReference>
<evidence type="ECO:0000313" key="3">
    <source>
        <dbReference type="Proteomes" id="UP000238916"/>
    </source>
</evidence>
<organism evidence="2 3">
    <name type="scientific">Candidatus Desulfosporosinus infrequens</name>
    <dbReference type="NCBI Taxonomy" id="2043169"/>
    <lineage>
        <taxon>Bacteria</taxon>
        <taxon>Bacillati</taxon>
        <taxon>Bacillota</taxon>
        <taxon>Clostridia</taxon>
        <taxon>Eubacteriales</taxon>
        <taxon>Desulfitobacteriaceae</taxon>
        <taxon>Desulfosporosinus</taxon>
    </lineage>
</organism>
<dbReference type="EMBL" id="OMOF01000770">
    <property type="protein sequence ID" value="SPF54740.1"/>
    <property type="molecule type" value="Genomic_DNA"/>
</dbReference>
<dbReference type="Pfam" id="PF01526">
    <property type="entry name" value="DDE_Tnp_Tn3"/>
    <property type="match status" value="1"/>
</dbReference>
<name>A0A2U3LS54_9FIRM</name>